<dbReference type="Proteomes" id="UP001231649">
    <property type="component" value="Chromosome 1"/>
</dbReference>
<reference evidence="1" key="1">
    <citation type="submission" date="2023-03" db="EMBL/GenBank/DDBJ databases">
        <title>Chromosome-level genomes of two armyworms, Mythimna separata and Mythimna loreyi, provide insights into the biosynthesis and reception of sex pheromones.</title>
        <authorList>
            <person name="Zhao H."/>
        </authorList>
    </citation>
    <scope>NUCLEOTIDE SEQUENCE</scope>
    <source>
        <strain evidence="1">BeijingLab</strain>
    </source>
</reference>
<name>A0ACC2RCV0_9NEOP</name>
<proteinExistence type="predicted"/>
<protein>
    <submittedName>
        <fullName evidence="1">Uncharacterized protein</fullName>
    </submittedName>
</protein>
<gene>
    <name evidence="1" type="ORF">PYW08_000579</name>
</gene>
<keyword evidence="2" id="KW-1185">Reference proteome</keyword>
<dbReference type="EMBL" id="CM056777">
    <property type="protein sequence ID" value="KAJ8737984.1"/>
    <property type="molecule type" value="Genomic_DNA"/>
</dbReference>
<accession>A0ACC2RCV0</accession>
<comment type="caution">
    <text evidence="1">The sequence shown here is derived from an EMBL/GenBank/DDBJ whole genome shotgun (WGS) entry which is preliminary data.</text>
</comment>
<sequence>MRKVIVGYIAGCVIRFVRKLVKCEYCLTRLVATEKHSFHKLIGLRNKGGLIFPSTDTYQVCIAAETVIRKILKENFVIKTKNDYNYIISKILKGFIGNKTIFTNLEDEHLSYGVEHKLSLIKIVLEKYLSIRLHYIAKIETTARCIEGKRQYYKKLVQNKGC</sequence>
<evidence type="ECO:0000313" key="1">
    <source>
        <dbReference type="EMBL" id="KAJ8737984.1"/>
    </source>
</evidence>
<organism evidence="1 2">
    <name type="scientific">Mythimna loreyi</name>
    <dbReference type="NCBI Taxonomy" id="667449"/>
    <lineage>
        <taxon>Eukaryota</taxon>
        <taxon>Metazoa</taxon>
        <taxon>Ecdysozoa</taxon>
        <taxon>Arthropoda</taxon>
        <taxon>Hexapoda</taxon>
        <taxon>Insecta</taxon>
        <taxon>Pterygota</taxon>
        <taxon>Neoptera</taxon>
        <taxon>Endopterygota</taxon>
        <taxon>Lepidoptera</taxon>
        <taxon>Glossata</taxon>
        <taxon>Ditrysia</taxon>
        <taxon>Noctuoidea</taxon>
        <taxon>Noctuidae</taxon>
        <taxon>Noctuinae</taxon>
        <taxon>Hadenini</taxon>
        <taxon>Mythimna</taxon>
    </lineage>
</organism>
<evidence type="ECO:0000313" key="2">
    <source>
        <dbReference type="Proteomes" id="UP001231649"/>
    </source>
</evidence>